<protein>
    <submittedName>
        <fullName evidence="2">Uncharacterized protein</fullName>
    </submittedName>
</protein>
<dbReference type="Proteomes" id="UP000233534">
    <property type="component" value="Chromosome"/>
</dbReference>
<dbReference type="EMBL" id="CP025197">
    <property type="protein sequence ID" value="AUG56597.1"/>
    <property type="molecule type" value="Genomic_DNA"/>
</dbReference>
<feature type="compositionally biased region" description="Polar residues" evidence="1">
    <location>
        <begin position="45"/>
        <end position="58"/>
    </location>
</feature>
<feature type="region of interest" description="Disordered" evidence="1">
    <location>
        <begin position="40"/>
        <end position="59"/>
    </location>
</feature>
<sequence length="275" mass="31328">MSKIFKTLFFTVIIVILIPGCKIKSDNEVKVTSTTDIKDIIPSPGSENTMKTAETPTSEPYIHSVETPIPEPSHNVEVNKIEYIGNYLGEWISQNNTEVIEDVEGSVIEDTDDDKKGRMEITLNEQNEPQVYIWMMSRISRTFEGTFKVAFDEKGTAIINDLDGALFNDADGEIKSIKIKLGHNRYSVSVDFIYDDKTVYMGFIRLDQYSNIARCMEIVRDINGVNSNKIDDGKYIIRYSGMDDDGIVIIISRVEDTWVQARYVFDPETLQYKVD</sequence>
<dbReference type="RefSeq" id="WP_101299139.1">
    <property type="nucleotide sequence ID" value="NZ_CP025197.1"/>
</dbReference>
<evidence type="ECO:0000313" key="3">
    <source>
        <dbReference type="Proteomes" id="UP000233534"/>
    </source>
</evidence>
<gene>
    <name evidence="2" type="ORF">HVS_03245</name>
</gene>
<name>A0A2K9DYJ6_9FIRM</name>
<keyword evidence="3" id="KW-1185">Reference proteome</keyword>
<dbReference type="KEGG" id="hsc:HVS_03245"/>
<reference evidence="2 3" key="1">
    <citation type="submission" date="2017-12" db="EMBL/GenBank/DDBJ databases">
        <title>Complete genome sequence of Herbivorax saccincola GGR1, a novel Cellulosome-producing hydrolytic bacterium in a thermophilic biogas plant, established by Illumina and Nanopore MinION sequencing.</title>
        <authorList>
            <person name="Pechtl A."/>
            <person name="Ruckert C."/>
            <person name="Koeck D.E."/>
            <person name="Maus I."/>
            <person name="Winkler A."/>
            <person name="Kalinowski J."/>
            <person name="Puhler A."/>
            <person name="Schwarz W.W."/>
            <person name="Zverlov V.V."/>
            <person name="Schluter A."/>
            <person name="Liebl W."/>
        </authorList>
    </citation>
    <scope>NUCLEOTIDE SEQUENCE [LARGE SCALE GENOMIC DNA]</scope>
    <source>
        <strain evidence="3">SR1</strain>
    </source>
</reference>
<accession>A0A2K9DYJ6</accession>
<organism evidence="2 3">
    <name type="scientific">Acetivibrio saccincola</name>
    <dbReference type="NCBI Taxonomy" id="1677857"/>
    <lineage>
        <taxon>Bacteria</taxon>
        <taxon>Bacillati</taxon>
        <taxon>Bacillota</taxon>
        <taxon>Clostridia</taxon>
        <taxon>Eubacteriales</taxon>
        <taxon>Oscillospiraceae</taxon>
        <taxon>Acetivibrio</taxon>
    </lineage>
</organism>
<evidence type="ECO:0000256" key="1">
    <source>
        <dbReference type="SAM" id="MobiDB-lite"/>
    </source>
</evidence>
<evidence type="ECO:0000313" key="2">
    <source>
        <dbReference type="EMBL" id="AUG56597.1"/>
    </source>
</evidence>
<dbReference type="AlphaFoldDB" id="A0A2K9DYJ6"/>
<proteinExistence type="predicted"/>